<evidence type="ECO:0000313" key="2">
    <source>
        <dbReference type="Proteomes" id="UP000219215"/>
    </source>
</evidence>
<proteinExistence type="predicted"/>
<dbReference type="GO" id="GO:0008168">
    <property type="term" value="F:methyltransferase activity"/>
    <property type="evidence" value="ECO:0007669"/>
    <property type="project" value="UniProtKB-KW"/>
</dbReference>
<dbReference type="Gene3D" id="3.40.50.150">
    <property type="entry name" value="Vaccinia Virus protein VP39"/>
    <property type="match status" value="1"/>
</dbReference>
<keyword evidence="1" id="KW-0808">Transferase</keyword>
<dbReference type="Pfam" id="PF13489">
    <property type="entry name" value="Methyltransf_23"/>
    <property type="match status" value="1"/>
</dbReference>
<dbReference type="Proteomes" id="UP000219215">
    <property type="component" value="Plasmid paDPRO"/>
</dbReference>
<dbReference type="CDD" id="cd02440">
    <property type="entry name" value="AdoMet_MTases"/>
    <property type="match status" value="1"/>
</dbReference>
<dbReference type="AlphaFoldDB" id="A0A2C8FEV6"/>
<name>A0A2C8FEV6_9BACT</name>
<organism evidence="1 2">
    <name type="scientific">Pseudodesulfovibrio profundus</name>
    <dbReference type="NCBI Taxonomy" id="57320"/>
    <lineage>
        <taxon>Bacteria</taxon>
        <taxon>Pseudomonadati</taxon>
        <taxon>Thermodesulfobacteriota</taxon>
        <taxon>Desulfovibrionia</taxon>
        <taxon>Desulfovibrionales</taxon>
        <taxon>Desulfovibrionaceae</taxon>
    </lineage>
</organism>
<geneLocation type="plasmid" evidence="2">
    <name>padpro</name>
</geneLocation>
<dbReference type="OrthoDB" id="529208at2"/>
<reference evidence="2" key="1">
    <citation type="submission" date="2017-09" db="EMBL/GenBank/DDBJ databases">
        <authorList>
            <person name="Regsiter A."/>
            <person name="William W."/>
        </authorList>
    </citation>
    <scope>NUCLEOTIDE SEQUENCE [LARGE SCALE GENOMIC DNA]</scope>
    <source>
        <strain evidence="2">500-1</strain>
        <plasmid evidence="2">padpro</plasmid>
    </source>
</reference>
<protein>
    <submittedName>
        <fullName evidence="1">Putative Methyltransferase type 11</fullName>
    </submittedName>
</protein>
<evidence type="ECO:0000313" key="1">
    <source>
        <dbReference type="EMBL" id="SOB62133.1"/>
    </source>
</evidence>
<keyword evidence="2" id="KW-1185">Reference proteome</keyword>
<dbReference type="KEGG" id="pprf:DPRO_PA0009"/>
<dbReference type="EMBL" id="LT907976">
    <property type="protein sequence ID" value="SOB62133.1"/>
    <property type="molecule type" value="Genomic_DNA"/>
</dbReference>
<sequence length="270" mass="31058">MKSTSNFFRTLATRFENEDAKALQELLDWMRTSGNEASFFADKDVMLQFYWNMHPRFQFFKTVEHEGRLLDVGAGSGALQCWKGWMAPVRDDIRYFANDLTKGEYFDNCEGFFVHNLSEEPFVDHVAYFDSIFACHVLEHVPNWEPFFDNLIGALKPGGTLYLEWPTKKSAFFPQLAKFHEAGIAISTVNFYDDATHLHTADIAEVLPYLNDRGLEMTNMGYIENPFLGAELLKVGARENDQELNTYGLWMALGFSQYIVAKKRNDYEAG</sequence>
<gene>
    <name evidence="1" type="ORF">DPRO_PA0009</name>
</gene>
<keyword evidence="1" id="KW-0489">Methyltransferase</keyword>
<dbReference type="InterPro" id="IPR029063">
    <property type="entry name" value="SAM-dependent_MTases_sf"/>
</dbReference>
<accession>A0A2C8FEV6</accession>
<keyword evidence="1" id="KW-0614">Plasmid</keyword>
<dbReference type="GO" id="GO:0032259">
    <property type="term" value="P:methylation"/>
    <property type="evidence" value="ECO:0007669"/>
    <property type="project" value="UniProtKB-KW"/>
</dbReference>
<dbReference type="SUPFAM" id="SSF53335">
    <property type="entry name" value="S-adenosyl-L-methionine-dependent methyltransferases"/>
    <property type="match status" value="1"/>
</dbReference>
<dbReference type="RefSeq" id="WP_157917575.1">
    <property type="nucleotide sequence ID" value="NZ_LT907976.1"/>
</dbReference>